<dbReference type="GO" id="GO:0005524">
    <property type="term" value="F:ATP binding"/>
    <property type="evidence" value="ECO:0007669"/>
    <property type="project" value="UniProtKB-KW"/>
</dbReference>
<evidence type="ECO:0000259" key="4">
    <source>
        <dbReference type="SMART" id="SM00382"/>
    </source>
</evidence>
<dbReference type="InterPro" id="IPR011703">
    <property type="entry name" value="ATPase_AAA-3"/>
</dbReference>
<dbReference type="Gene3D" id="1.10.8.80">
    <property type="entry name" value="Magnesium chelatase subunit I, C-Terminal domain"/>
    <property type="match status" value="1"/>
</dbReference>
<dbReference type="SMART" id="SM00382">
    <property type="entry name" value="AAA"/>
    <property type="match status" value="1"/>
</dbReference>
<dbReference type="PANTHER" id="PTHR42759">
    <property type="entry name" value="MOXR FAMILY PROTEIN"/>
    <property type="match status" value="1"/>
</dbReference>
<proteinExistence type="inferred from homology"/>
<dbReference type="GO" id="GO:0016887">
    <property type="term" value="F:ATP hydrolysis activity"/>
    <property type="evidence" value="ECO:0007669"/>
    <property type="project" value="InterPro"/>
</dbReference>
<comment type="caution">
    <text evidence="5">The sequence shown here is derived from an EMBL/GenBank/DDBJ whole genome shotgun (WGS) entry which is preliminary data.</text>
</comment>
<organism evidence="5">
    <name type="scientific">Thermorudis sp</name>
    <dbReference type="NCBI Taxonomy" id="1969470"/>
    <lineage>
        <taxon>Bacteria</taxon>
        <taxon>Pseudomonadati</taxon>
        <taxon>Thermomicrobiota</taxon>
        <taxon>Thermomicrobia</taxon>
        <taxon>Thermomicrobia incertae sedis</taxon>
        <taxon>Thermorudis</taxon>
    </lineage>
</organism>
<dbReference type="PIRSF" id="PIRSF002849">
    <property type="entry name" value="AAA_ATPase_chaperone_MoxR_prd"/>
    <property type="match status" value="1"/>
</dbReference>
<dbReference type="PANTHER" id="PTHR42759:SF1">
    <property type="entry name" value="MAGNESIUM-CHELATASE SUBUNIT CHLD"/>
    <property type="match status" value="1"/>
</dbReference>
<accession>A0A7C3A7P9</accession>
<keyword evidence="2" id="KW-0067">ATP-binding</keyword>
<protein>
    <submittedName>
        <fullName evidence="5">MoxR family ATPase</fullName>
    </submittedName>
</protein>
<dbReference type="AlphaFoldDB" id="A0A7C3A7P9"/>
<dbReference type="Pfam" id="PF17863">
    <property type="entry name" value="AAA_lid_2"/>
    <property type="match status" value="1"/>
</dbReference>
<dbReference type="InterPro" id="IPR003593">
    <property type="entry name" value="AAA+_ATPase"/>
</dbReference>
<dbReference type="InterPro" id="IPR050764">
    <property type="entry name" value="CbbQ/NirQ/NorQ/GpvN"/>
</dbReference>
<comment type="similarity">
    <text evidence="3">Belongs to the MoxR family.</text>
</comment>
<dbReference type="FunFam" id="3.40.50.300:FF:000640">
    <property type="entry name" value="MoxR family ATPase"/>
    <property type="match status" value="1"/>
</dbReference>
<dbReference type="InterPro" id="IPR041628">
    <property type="entry name" value="ChlI/MoxR_AAA_lid"/>
</dbReference>
<dbReference type="InterPro" id="IPR027417">
    <property type="entry name" value="P-loop_NTPase"/>
</dbReference>
<sequence>MSVVRSVQSPEEFIATARAIEEEIGKVIVGQEEVVRGVLIAILAGGHALIEGVPGLGKTMLVRTLGEVLDLRLSRIQFTPDLMPADITGTQLIAELPDGSRSFRFQPGPIFANLILADEINRATPKTQSALLEAMQELRVTAGRETYPLERPFFVLATQNPIEMEGTYPLPEAQLDRFLFKLQVSYPSLDDLLLIAERTTSRRSPTVRRVADRATVLEMIDFARDIPIAQPVVRYAAELTLRTHPEHPESLPMVKRFVRYGASPRGMQAMVLGGKVRALLEGRYNVAFEDVRAVAPMALRHRILLNFQADAEGVTADRIVAEVVSSTPED</sequence>
<evidence type="ECO:0000256" key="2">
    <source>
        <dbReference type="ARBA" id="ARBA00022840"/>
    </source>
</evidence>
<evidence type="ECO:0000313" key="5">
    <source>
        <dbReference type="EMBL" id="HEX69718.1"/>
    </source>
</evidence>
<dbReference type="Pfam" id="PF07726">
    <property type="entry name" value="AAA_3"/>
    <property type="match status" value="1"/>
</dbReference>
<keyword evidence="1" id="KW-0547">Nucleotide-binding</keyword>
<dbReference type="CDD" id="cd00009">
    <property type="entry name" value="AAA"/>
    <property type="match status" value="1"/>
</dbReference>
<dbReference type="EMBL" id="DSID01000041">
    <property type="protein sequence ID" value="HEX69718.1"/>
    <property type="molecule type" value="Genomic_DNA"/>
</dbReference>
<feature type="domain" description="AAA+ ATPase" evidence="4">
    <location>
        <begin position="44"/>
        <end position="188"/>
    </location>
</feature>
<evidence type="ECO:0000256" key="3">
    <source>
        <dbReference type="ARBA" id="ARBA00061607"/>
    </source>
</evidence>
<gene>
    <name evidence="5" type="ORF">ENP13_00510</name>
</gene>
<evidence type="ECO:0000256" key="1">
    <source>
        <dbReference type="ARBA" id="ARBA00022741"/>
    </source>
</evidence>
<reference evidence="5" key="1">
    <citation type="journal article" date="2020" name="mSystems">
        <title>Genome- and Community-Level Interaction Insights into Carbon Utilization and Element Cycling Functions of Hydrothermarchaeota in Hydrothermal Sediment.</title>
        <authorList>
            <person name="Zhou Z."/>
            <person name="Liu Y."/>
            <person name="Xu W."/>
            <person name="Pan J."/>
            <person name="Luo Z.H."/>
            <person name="Li M."/>
        </authorList>
    </citation>
    <scope>NUCLEOTIDE SEQUENCE [LARGE SCALE GENOMIC DNA]</scope>
    <source>
        <strain evidence="5">SpSt-192</strain>
    </source>
</reference>
<name>A0A7C3A7P9_9BACT</name>
<dbReference type="Gene3D" id="3.40.50.300">
    <property type="entry name" value="P-loop containing nucleotide triphosphate hydrolases"/>
    <property type="match status" value="1"/>
</dbReference>
<dbReference type="SUPFAM" id="SSF52540">
    <property type="entry name" value="P-loop containing nucleoside triphosphate hydrolases"/>
    <property type="match status" value="1"/>
</dbReference>